<protein>
    <recommendedName>
        <fullName evidence="2">SCP domain-containing protein</fullName>
    </recommendedName>
</protein>
<dbReference type="SUPFAM" id="SSF55797">
    <property type="entry name" value="PR-1-like"/>
    <property type="match status" value="1"/>
</dbReference>
<feature type="domain" description="SCP" evidence="2">
    <location>
        <begin position="33"/>
        <end position="186"/>
    </location>
</feature>
<keyword evidence="1" id="KW-0732">Signal</keyword>
<sequence length="218" mass="23136">MSSFLPAFIICAALVTISTASTICPNNPAGRDHQIAKFITLHNARRKALAAGAIALNGGRKLPRAANMLKMTYDCNLEATAIAQSARCVTTGSTGLTGTGENIAQVNRQLVNSKLGAIEKAISSWWKQGRLFGGSIGRTGIIYEQSHTGTIPQFAQMAWASASRLGCGITKCTTFYSVVCQYNTPPTVNSAIYQRGRPCTACPTGSTCASNRLLCVIR</sequence>
<dbReference type="Gene3D" id="3.40.33.10">
    <property type="entry name" value="CAP"/>
    <property type="match status" value="1"/>
</dbReference>
<reference evidence="3 4" key="1">
    <citation type="submission" date="2023-08" db="EMBL/GenBank/DDBJ databases">
        <title>A Necator americanus chromosomal reference genome.</title>
        <authorList>
            <person name="Ilik V."/>
            <person name="Petrzelkova K.J."/>
            <person name="Pardy F."/>
            <person name="Fuh T."/>
            <person name="Niatou-Singa F.S."/>
            <person name="Gouil Q."/>
            <person name="Baker L."/>
            <person name="Ritchie M.E."/>
            <person name="Jex A.R."/>
            <person name="Gazzola D."/>
            <person name="Li H."/>
            <person name="Toshio Fujiwara R."/>
            <person name="Zhan B."/>
            <person name="Aroian R.V."/>
            <person name="Pafco B."/>
            <person name="Schwarz E.M."/>
        </authorList>
    </citation>
    <scope>NUCLEOTIDE SEQUENCE [LARGE SCALE GENOMIC DNA]</scope>
    <source>
        <strain evidence="3 4">Aroian</strain>
        <tissue evidence="3">Whole animal</tissue>
    </source>
</reference>
<keyword evidence="4" id="KW-1185">Reference proteome</keyword>
<comment type="caution">
    <text evidence="3">The sequence shown here is derived from an EMBL/GenBank/DDBJ whole genome shotgun (WGS) entry which is preliminary data.</text>
</comment>
<evidence type="ECO:0000313" key="4">
    <source>
        <dbReference type="Proteomes" id="UP001303046"/>
    </source>
</evidence>
<dbReference type="CDD" id="cd05380">
    <property type="entry name" value="CAP_euk"/>
    <property type="match status" value="1"/>
</dbReference>
<evidence type="ECO:0000313" key="3">
    <source>
        <dbReference type="EMBL" id="KAK6738662.1"/>
    </source>
</evidence>
<dbReference type="SMART" id="SM00198">
    <property type="entry name" value="SCP"/>
    <property type="match status" value="1"/>
</dbReference>
<gene>
    <name evidence="3" type="primary">Necator_chrII.g8445</name>
    <name evidence="3" type="ORF">RB195_020651</name>
</gene>
<dbReference type="InterPro" id="IPR001283">
    <property type="entry name" value="CRISP-related"/>
</dbReference>
<feature type="signal peptide" evidence="1">
    <location>
        <begin position="1"/>
        <end position="20"/>
    </location>
</feature>
<dbReference type="Proteomes" id="UP001303046">
    <property type="component" value="Unassembled WGS sequence"/>
</dbReference>
<evidence type="ECO:0000256" key="1">
    <source>
        <dbReference type="SAM" id="SignalP"/>
    </source>
</evidence>
<evidence type="ECO:0000259" key="2">
    <source>
        <dbReference type="SMART" id="SM00198"/>
    </source>
</evidence>
<name>A0ABR1CJT5_NECAM</name>
<feature type="chain" id="PRO_5045397604" description="SCP domain-containing protein" evidence="1">
    <location>
        <begin position="21"/>
        <end position="218"/>
    </location>
</feature>
<accession>A0ABR1CJT5</accession>
<dbReference type="InterPro" id="IPR035940">
    <property type="entry name" value="CAP_sf"/>
</dbReference>
<dbReference type="EMBL" id="JAVFWL010000002">
    <property type="protein sequence ID" value="KAK6738662.1"/>
    <property type="molecule type" value="Genomic_DNA"/>
</dbReference>
<dbReference type="Pfam" id="PF00188">
    <property type="entry name" value="CAP"/>
    <property type="match status" value="1"/>
</dbReference>
<proteinExistence type="predicted"/>
<dbReference type="PANTHER" id="PTHR10334">
    <property type="entry name" value="CYSTEINE-RICH SECRETORY PROTEIN-RELATED"/>
    <property type="match status" value="1"/>
</dbReference>
<dbReference type="InterPro" id="IPR014044">
    <property type="entry name" value="CAP_dom"/>
</dbReference>
<organism evidence="3 4">
    <name type="scientific">Necator americanus</name>
    <name type="common">Human hookworm</name>
    <dbReference type="NCBI Taxonomy" id="51031"/>
    <lineage>
        <taxon>Eukaryota</taxon>
        <taxon>Metazoa</taxon>
        <taxon>Ecdysozoa</taxon>
        <taxon>Nematoda</taxon>
        <taxon>Chromadorea</taxon>
        <taxon>Rhabditida</taxon>
        <taxon>Rhabditina</taxon>
        <taxon>Rhabditomorpha</taxon>
        <taxon>Strongyloidea</taxon>
        <taxon>Ancylostomatidae</taxon>
        <taxon>Bunostominae</taxon>
        <taxon>Necator</taxon>
    </lineage>
</organism>